<accession>A0A285ZPF5</accession>
<gene>
    <name evidence="2" type="ORF">SAMN06297358_0204</name>
</gene>
<evidence type="ECO:0000313" key="2">
    <source>
        <dbReference type="EMBL" id="SOD11546.1"/>
    </source>
</evidence>
<keyword evidence="1" id="KW-0812">Transmembrane</keyword>
<dbReference type="Proteomes" id="UP000219281">
    <property type="component" value="Unassembled WGS sequence"/>
</dbReference>
<dbReference type="InterPro" id="IPR016024">
    <property type="entry name" value="ARM-type_fold"/>
</dbReference>
<dbReference type="AlphaFoldDB" id="A0A285ZPF5"/>
<evidence type="ECO:0000256" key="1">
    <source>
        <dbReference type="SAM" id="Phobius"/>
    </source>
</evidence>
<protein>
    <recommendedName>
        <fullName evidence="4">HEAT repeat-containing protein</fullName>
    </recommendedName>
</protein>
<dbReference type="Gene3D" id="1.25.10.10">
    <property type="entry name" value="Leucine-rich Repeat Variant"/>
    <property type="match status" value="1"/>
</dbReference>
<sequence length="381" mass="44785">MNFFETIFKYIGDTYTDRLSYFPTNIRVSLLIILFCIVAMVELYIYILFKRASKNREEKQIKYWKEHIDNMLANVVIYDESDDTDEIIAHFYPKIKKMPLRNPIVNNILTTEILTYHKNFTGKVPEVLAVLFHKLDLDKKSRKKINNKNWETKIEGIREANEMEITDMAEEIVKYTDDENGLLRMEAQAAYIKLSPSNPFHFLDRAQERILDWHQVVLFEIITKNKKLAIPSFSKWLRSPNDTVVMLCLKLIDHFMQFDAAEEVQRLLKHHNPKIVKKSINIIGKLELEDAEKHMFGVYFDHPDEIKLEILNSIGKISSGNYAEFLSSRIYSADTKIKMEAMYAIKNDPDDGENKLKEIFKQTTAENRTLIKHVLDNRIKP</sequence>
<keyword evidence="1" id="KW-1133">Transmembrane helix</keyword>
<dbReference type="SUPFAM" id="SSF48371">
    <property type="entry name" value="ARM repeat"/>
    <property type="match status" value="1"/>
</dbReference>
<proteinExistence type="predicted"/>
<name>A0A285ZPF5_9SPHI</name>
<organism evidence="2 3">
    <name type="scientific">Pedobacter xixiisoli</name>
    <dbReference type="NCBI Taxonomy" id="1476464"/>
    <lineage>
        <taxon>Bacteria</taxon>
        <taxon>Pseudomonadati</taxon>
        <taxon>Bacteroidota</taxon>
        <taxon>Sphingobacteriia</taxon>
        <taxon>Sphingobacteriales</taxon>
        <taxon>Sphingobacteriaceae</taxon>
        <taxon>Pedobacter</taxon>
    </lineage>
</organism>
<dbReference type="InterPro" id="IPR011989">
    <property type="entry name" value="ARM-like"/>
</dbReference>
<keyword evidence="3" id="KW-1185">Reference proteome</keyword>
<evidence type="ECO:0008006" key="4">
    <source>
        <dbReference type="Google" id="ProtNLM"/>
    </source>
</evidence>
<evidence type="ECO:0000313" key="3">
    <source>
        <dbReference type="Proteomes" id="UP000219281"/>
    </source>
</evidence>
<dbReference type="EMBL" id="OCMT01000001">
    <property type="protein sequence ID" value="SOD11546.1"/>
    <property type="molecule type" value="Genomic_DNA"/>
</dbReference>
<dbReference type="OrthoDB" id="1454284at2"/>
<keyword evidence="1" id="KW-0472">Membrane</keyword>
<reference evidence="3" key="1">
    <citation type="submission" date="2017-09" db="EMBL/GenBank/DDBJ databases">
        <authorList>
            <person name="Varghese N."/>
            <person name="Submissions S."/>
        </authorList>
    </citation>
    <scope>NUCLEOTIDE SEQUENCE [LARGE SCALE GENOMIC DNA]</scope>
    <source>
        <strain evidence="3">CGMCC 1.12803</strain>
    </source>
</reference>
<dbReference type="RefSeq" id="WP_097127673.1">
    <property type="nucleotide sequence ID" value="NZ_OCMT01000001.1"/>
</dbReference>
<feature type="transmembrane region" description="Helical" evidence="1">
    <location>
        <begin position="28"/>
        <end position="49"/>
    </location>
</feature>